<accession>B5IHD8</accession>
<dbReference type="Pfam" id="PF13561">
    <property type="entry name" value="adh_short_C2"/>
    <property type="match status" value="1"/>
</dbReference>
<sequence length="240" mass="26554">MKNVIVTGASRGIGRAIAIELAKRGYRVGINYNKSEKEARELANLINEKYGEAHPYKADVSSYQEIKNMVDSFHNDFGEIYGLVANAGIYIRKRMREMTIEDWKRTIDVNLNGAFYLVKASLPYISYGSIVFIASQLAFKGSESSVAYGASKAGILGLMRSLALQLAPDIRVNAVAPGTIDTDMISTYTPKQRREREEKIPLKRIGKPNEVAKVVAFLLSEDSSYITGATIDVNGGLYIR</sequence>
<dbReference type="RefSeq" id="WP_008086623.1">
    <property type="nucleotide sequence ID" value="NC_013926.1"/>
</dbReference>
<reference evidence="3" key="1">
    <citation type="submission" date="2010-02" db="EMBL/GenBank/DDBJ databases">
        <title>Complete sequence of Aciduliprofundum boonei T469.</title>
        <authorList>
            <consortium name="US DOE Joint Genome Institute"/>
            <person name="Lucas S."/>
            <person name="Copeland A."/>
            <person name="Lapidus A."/>
            <person name="Cheng J.-F."/>
            <person name="Bruce D."/>
            <person name="Goodwin L."/>
            <person name="Pitluck S."/>
            <person name="Saunders E."/>
            <person name="Detter J.C."/>
            <person name="Han C."/>
            <person name="Tapia R."/>
            <person name="Land M."/>
            <person name="Hauser L."/>
            <person name="Kyrpides N."/>
            <person name="Mikhailova N."/>
            <person name="Flores G."/>
            <person name="Reysenbach A.-L."/>
            <person name="Woyke T."/>
        </authorList>
    </citation>
    <scope>NUCLEOTIDE SEQUENCE</scope>
    <source>
        <strain evidence="3">T469</strain>
    </source>
</reference>
<dbReference type="PANTHER" id="PTHR42760:SF132">
    <property type="entry name" value="SHORT-CHAIN DEHYDROGENASE_REDUCTASE FAMILY PROTEIN"/>
    <property type="match status" value="1"/>
</dbReference>
<dbReference type="STRING" id="439481.Aboo_0217"/>
<protein>
    <submittedName>
        <fullName evidence="3">Short-chain dehydrogenase/reductase SDR</fullName>
    </submittedName>
</protein>
<dbReference type="eggNOG" id="arCOG01259">
    <property type="taxonomic scope" value="Archaea"/>
</dbReference>
<keyword evidence="2" id="KW-0560">Oxidoreductase</keyword>
<dbReference type="PANTHER" id="PTHR42760">
    <property type="entry name" value="SHORT-CHAIN DEHYDROGENASES/REDUCTASES FAMILY MEMBER"/>
    <property type="match status" value="1"/>
</dbReference>
<dbReference type="OrthoDB" id="281764at2157"/>
<evidence type="ECO:0000256" key="1">
    <source>
        <dbReference type="ARBA" id="ARBA00006484"/>
    </source>
</evidence>
<evidence type="ECO:0000313" key="4">
    <source>
        <dbReference type="Proteomes" id="UP000001400"/>
    </source>
</evidence>
<dbReference type="Gene3D" id="3.40.50.720">
    <property type="entry name" value="NAD(P)-binding Rossmann-like Domain"/>
    <property type="match status" value="1"/>
</dbReference>
<dbReference type="InterPro" id="IPR002347">
    <property type="entry name" value="SDR_fam"/>
</dbReference>
<dbReference type="InterPro" id="IPR036291">
    <property type="entry name" value="NAD(P)-bd_dom_sf"/>
</dbReference>
<dbReference type="SUPFAM" id="SSF51735">
    <property type="entry name" value="NAD(P)-binding Rossmann-fold domains"/>
    <property type="match status" value="1"/>
</dbReference>
<dbReference type="GeneID" id="8827158"/>
<dbReference type="NCBIfam" id="NF009466">
    <property type="entry name" value="PRK12826.1-2"/>
    <property type="match status" value="1"/>
</dbReference>
<organism evidence="3 4">
    <name type="scientific">Aciduliprofundum boonei (strain DSM 19572 / T469)</name>
    <dbReference type="NCBI Taxonomy" id="439481"/>
    <lineage>
        <taxon>Archaea</taxon>
        <taxon>Methanobacteriati</taxon>
        <taxon>Thermoplasmatota</taxon>
        <taxon>DHVE2 group</taxon>
        <taxon>Candidatus Aciduliprofundum</taxon>
    </lineage>
</organism>
<dbReference type="PROSITE" id="PS00061">
    <property type="entry name" value="ADH_SHORT"/>
    <property type="match status" value="1"/>
</dbReference>
<dbReference type="KEGG" id="abi:Aboo_0217"/>
<dbReference type="EMBL" id="CP001941">
    <property type="protein sequence ID" value="ADD08029.1"/>
    <property type="molecule type" value="Genomic_DNA"/>
</dbReference>
<evidence type="ECO:0000313" key="3">
    <source>
        <dbReference type="EMBL" id="ADD08029.1"/>
    </source>
</evidence>
<dbReference type="HOGENOM" id="CLU_010194_1_3_2"/>
<comment type="similarity">
    <text evidence="1">Belongs to the short-chain dehydrogenases/reductases (SDR) family.</text>
</comment>
<gene>
    <name evidence="3" type="ordered locus">Aboo_0217</name>
</gene>
<dbReference type="GO" id="GO:0016616">
    <property type="term" value="F:oxidoreductase activity, acting on the CH-OH group of donors, NAD or NADP as acceptor"/>
    <property type="evidence" value="ECO:0007669"/>
    <property type="project" value="TreeGrafter"/>
</dbReference>
<dbReference type="PRINTS" id="PR00081">
    <property type="entry name" value="GDHRDH"/>
</dbReference>
<proteinExistence type="inferred from homology"/>
<name>B5IHD8_ACIB4</name>
<dbReference type="FunFam" id="3.40.50.720:FF:000173">
    <property type="entry name" value="3-oxoacyl-[acyl-carrier protein] reductase"/>
    <property type="match status" value="1"/>
</dbReference>
<keyword evidence="4" id="KW-1185">Reference proteome</keyword>
<evidence type="ECO:0000256" key="2">
    <source>
        <dbReference type="ARBA" id="ARBA00023002"/>
    </source>
</evidence>
<dbReference type="PRINTS" id="PR00080">
    <property type="entry name" value="SDRFAMILY"/>
</dbReference>
<dbReference type="InterPro" id="IPR020904">
    <property type="entry name" value="Sc_DH/Rdtase_CS"/>
</dbReference>
<dbReference type="Proteomes" id="UP000001400">
    <property type="component" value="Chromosome"/>
</dbReference>
<dbReference type="AlphaFoldDB" id="B5IHD8"/>